<feature type="transmembrane region" description="Helical" evidence="2">
    <location>
        <begin position="95"/>
        <end position="113"/>
    </location>
</feature>
<dbReference type="InterPro" id="IPR001457">
    <property type="entry name" value="NADH_UbQ/plastoQ_OxRdtase_su6"/>
</dbReference>
<comment type="function">
    <text evidence="2">NDH-1 shuttles electrons from NADH, via FMN and iron-sulfur (Fe-S) centers, to quinones in the respiratory chain. Couples the redox reaction to proton translocation (for every two electrons transferred, four hydrogen ions are translocated across the cytoplasmic membrane), and thus conserves the redox energy in a proton gradient.</text>
</comment>
<dbReference type="GO" id="GO:0016491">
    <property type="term" value="F:oxidoreductase activity"/>
    <property type="evidence" value="ECO:0007669"/>
    <property type="project" value="UniProtKB-KW"/>
</dbReference>
<dbReference type="EMBL" id="CP120682">
    <property type="protein sequence ID" value="WKN39912.1"/>
    <property type="molecule type" value="Genomic_DNA"/>
</dbReference>
<dbReference type="PANTHER" id="PTHR33269:SF17">
    <property type="entry name" value="NADH-UBIQUINONE OXIDOREDUCTASE CHAIN 6"/>
    <property type="match status" value="1"/>
</dbReference>
<dbReference type="AlphaFoldDB" id="A0AA49JJR5"/>
<dbReference type="Pfam" id="PF00499">
    <property type="entry name" value="Oxidored_q3"/>
    <property type="match status" value="1"/>
</dbReference>
<dbReference type="EC" id="7.1.1.-" evidence="2"/>
<protein>
    <recommendedName>
        <fullName evidence="2">NADH-quinone oxidoreductase subunit J</fullName>
        <ecNumber evidence="2">7.1.1.-</ecNumber>
    </recommendedName>
</protein>
<keyword evidence="2" id="KW-1133">Transmembrane helix</keyword>
<comment type="subcellular location">
    <subcellularLocation>
        <location evidence="2">Cell membrane</location>
        <topology evidence="2">Multi-pass membrane protein</topology>
    </subcellularLocation>
</comment>
<sequence length="173" mass="18414">MSISIEVLAFYVFGGLVVLSALIILITNNVLYAAFSLLITFLGIAAVYVLAGADFLAVTQILVYVGGILVLIVFGVMLTNKVAGQSVRTQHHNHFWGVLISGALLYLLVPGVLQADVASAAWIESGKLVQTSTIQPLGVQLMSNFIVPFELTGVLLLIALIGAAYVAQRQLDQ</sequence>
<feature type="transmembrane region" description="Helical" evidence="2">
    <location>
        <begin position="61"/>
        <end position="83"/>
    </location>
</feature>
<reference evidence="3" key="1">
    <citation type="journal article" date="2023" name="Comput. Struct. Biotechnol. J.">
        <title>Discovery of a novel marine Bacteroidetes with a rich repertoire of carbohydrate-active enzymes.</title>
        <authorList>
            <person name="Chen B."/>
            <person name="Liu G."/>
            <person name="Chen Q."/>
            <person name="Wang H."/>
            <person name="Liu L."/>
            <person name="Tang K."/>
        </authorList>
    </citation>
    <scope>NUCLEOTIDE SEQUENCE</scope>
    <source>
        <strain evidence="3">TK19036</strain>
    </source>
</reference>
<gene>
    <name evidence="3" type="ORF">K4G66_14560</name>
</gene>
<evidence type="ECO:0000256" key="1">
    <source>
        <dbReference type="ARBA" id="ARBA00005698"/>
    </source>
</evidence>
<dbReference type="Gene3D" id="1.20.120.1200">
    <property type="entry name" value="NADH-ubiquinone/plastoquinone oxidoreductase chain 6, subunit NuoJ"/>
    <property type="match status" value="1"/>
</dbReference>
<accession>A0AA49JJR5</accession>
<keyword evidence="2" id="KW-0874">Quinone</keyword>
<dbReference type="PANTHER" id="PTHR33269">
    <property type="entry name" value="NADH-UBIQUINONE OXIDOREDUCTASE CHAIN 6"/>
    <property type="match status" value="1"/>
</dbReference>
<keyword evidence="3" id="KW-0560">Oxidoreductase</keyword>
<keyword evidence="2" id="KW-0472">Membrane</keyword>
<dbReference type="GO" id="GO:0005886">
    <property type="term" value="C:plasma membrane"/>
    <property type="evidence" value="ECO:0007669"/>
    <property type="project" value="UniProtKB-SubCell"/>
</dbReference>
<dbReference type="InterPro" id="IPR042106">
    <property type="entry name" value="Nuo/plastoQ_OxRdtase_6_NuoJ"/>
</dbReference>
<feature type="transmembrane region" description="Helical" evidence="2">
    <location>
        <begin position="30"/>
        <end position="49"/>
    </location>
</feature>
<proteinExistence type="inferred from homology"/>
<keyword evidence="2" id="KW-0520">NAD</keyword>
<comment type="catalytic activity">
    <reaction evidence="2">
        <text>a quinone + NADH + 5 H(+)(in) = a quinol + NAD(+) + 4 H(+)(out)</text>
        <dbReference type="Rhea" id="RHEA:57888"/>
        <dbReference type="ChEBI" id="CHEBI:15378"/>
        <dbReference type="ChEBI" id="CHEBI:24646"/>
        <dbReference type="ChEBI" id="CHEBI:57540"/>
        <dbReference type="ChEBI" id="CHEBI:57945"/>
        <dbReference type="ChEBI" id="CHEBI:132124"/>
    </reaction>
</comment>
<reference evidence="3" key="2">
    <citation type="journal article" date="2024" name="Antonie Van Leeuwenhoek">
        <title>Roseihalotalea indica gen. nov., sp. nov., a halophilic Bacteroidetes from mesopelagic Southwest Indian Ocean with higher carbohydrate metabolic potential.</title>
        <authorList>
            <person name="Chen B."/>
            <person name="Zhang M."/>
            <person name="Lin D."/>
            <person name="Ye J."/>
            <person name="Tang K."/>
        </authorList>
    </citation>
    <scope>NUCLEOTIDE SEQUENCE</scope>
    <source>
        <strain evidence="3">TK19036</strain>
    </source>
</reference>
<feature type="transmembrane region" description="Helical" evidence="2">
    <location>
        <begin position="6"/>
        <end position="25"/>
    </location>
</feature>
<dbReference type="GO" id="GO:0008137">
    <property type="term" value="F:NADH dehydrogenase (ubiquinone) activity"/>
    <property type="evidence" value="ECO:0007669"/>
    <property type="project" value="UniProtKB-UniRule"/>
</dbReference>
<keyword evidence="2" id="KW-1003">Cell membrane</keyword>
<comment type="similarity">
    <text evidence="1 2">Belongs to the complex I subunit 6 family.</text>
</comment>
<keyword evidence="2" id="KW-0812">Transmembrane</keyword>
<evidence type="ECO:0000256" key="2">
    <source>
        <dbReference type="RuleBase" id="RU004429"/>
    </source>
</evidence>
<evidence type="ECO:0000313" key="3">
    <source>
        <dbReference type="EMBL" id="WKN39912.1"/>
    </source>
</evidence>
<dbReference type="GO" id="GO:0048038">
    <property type="term" value="F:quinone binding"/>
    <property type="evidence" value="ECO:0007669"/>
    <property type="project" value="UniProtKB-UniRule"/>
</dbReference>
<organism evidence="3">
    <name type="scientific">Roseihalotalea indica</name>
    <dbReference type="NCBI Taxonomy" id="2867963"/>
    <lineage>
        <taxon>Bacteria</taxon>
        <taxon>Pseudomonadati</taxon>
        <taxon>Bacteroidota</taxon>
        <taxon>Cytophagia</taxon>
        <taxon>Cytophagales</taxon>
        <taxon>Catalimonadaceae</taxon>
        <taxon>Roseihalotalea</taxon>
    </lineage>
</organism>
<feature type="transmembrane region" description="Helical" evidence="2">
    <location>
        <begin position="145"/>
        <end position="167"/>
    </location>
</feature>
<name>A0AA49JJR5_9BACT</name>